<dbReference type="Pfam" id="PF14111">
    <property type="entry name" value="DUF4283"/>
    <property type="match status" value="1"/>
</dbReference>
<gene>
    <name evidence="2" type="ORF">GIB67_036582</name>
</gene>
<evidence type="ECO:0000313" key="2">
    <source>
        <dbReference type="EMBL" id="KAF6153236.1"/>
    </source>
</evidence>
<dbReference type="InterPro" id="IPR025558">
    <property type="entry name" value="DUF4283"/>
</dbReference>
<reference evidence="2 3" key="1">
    <citation type="journal article" date="2020" name="IScience">
        <title>Genome Sequencing of the Endangered Kingdonia uniflora (Circaeasteraceae, Ranunculales) Reveals Potential Mechanisms of Evolutionary Specialization.</title>
        <authorList>
            <person name="Sun Y."/>
            <person name="Deng T."/>
            <person name="Zhang A."/>
            <person name="Moore M.J."/>
            <person name="Landis J.B."/>
            <person name="Lin N."/>
            <person name="Zhang H."/>
            <person name="Zhang X."/>
            <person name="Huang J."/>
            <person name="Zhang X."/>
            <person name="Sun H."/>
            <person name="Wang H."/>
        </authorList>
    </citation>
    <scope>NUCLEOTIDE SEQUENCE [LARGE SCALE GENOMIC DNA]</scope>
    <source>
        <strain evidence="2">TB1705</strain>
        <tissue evidence="2">Leaf</tissue>
    </source>
</reference>
<dbReference type="PANTHER" id="PTHR31286:SF180">
    <property type="entry name" value="OS10G0362600 PROTEIN"/>
    <property type="match status" value="1"/>
</dbReference>
<keyword evidence="3" id="KW-1185">Reference proteome</keyword>
<protein>
    <recommendedName>
        <fullName evidence="1">DUF4283 domain-containing protein</fullName>
    </recommendedName>
</protein>
<dbReference type="PANTHER" id="PTHR31286">
    <property type="entry name" value="GLYCINE-RICH CELL WALL STRUCTURAL PROTEIN 1.8-LIKE"/>
    <property type="match status" value="1"/>
</dbReference>
<evidence type="ECO:0000313" key="3">
    <source>
        <dbReference type="Proteomes" id="UP000541444"/>
    </source>
</evidence>
<dbReference type="EMBL" id="JACGCM010001570">
    <property type="protein sequence ID" value="KAF6153236.1"/>
    <property type="molecule type" value="Genomic_DNA"/>
</dbReference>
<dbReference type="AlphaFoldDB" id="A0A7J7MEB9"/>
<comment type="caution">
    <text evidence="2">The sequence shown here is derived from an EMBL/GenBank/DDBJ whole genome shotgun (WGS) entry which is preliminary data.</text>
</comment>
<proteinExistence type="predicted"/>
<dbReference type="Proteomes" id="UP000541444">
    <property type="component" value="Unassembled WGS sequence"/>
</dbReference>
<name>A0A7J7MEB9_9MAGN</name>
<dbReference type="OrthoDB" id="1939300at2759"/>
<accession>A0A7J7MEB9</accession>
<sequence>MASGHEGSAPQSSFDLSIMELFKLSQGKKSNKKGADMSEDEMGIYKIIFDTKFKALNPQAQEIFRDLIKQQFFSPPPVKKLHHSTFRDQQATVMEARRESLMEAGGDGLKRNDAPISEEEFHPSSPAMAGETKKNSNNIGAVREGEIRRSTRARTQTKRYQDDGAAVVTKRRNNDGADGYLLKLGAITQASTSPEVHLCMIEMDQSIDRDNQDIEVYEEANVEETNINSGAMTLYDDGNEEPAPFNVDDRSCTEGVTPSINEEGVVEDAQIEDCPLKDSGADCVDELDSTAVSTNEELSARELAIHGQVSHSTAEEFPALPSTNKTSENNYISSKPSWAQMLGAPSASRGKVKLIYTPPTLIRGIGTAKMNSSNFEDNIKNSESIVVGNFIGKRLPYKYLKDSLSKVWGLKSDFEMTLKRNNNYFFRFGNDEDGERVLEMGSFHLASRMFIIRPWRPFIEFEPTEVSSIPIWVIPKDVPDQFMNDEGIGLIASIVGKPLCLDRASEERKHKSFIRVCVEVEVSSLLPRSLPLLIDEKFTINIIVEYNWVPVKCIDCNVFGHSPMTCPIKATEFQAKKAKDEENKKIRIEAENKEGFQVGNKKSVISKNNEHQKGKEVEKKDGWKYPKYTAKRSVSTNNVGITVFIPVDLTEEIEEMNENPLISNIKQGDLARSVSFNKLVSCSNSTRACSGLNEKAKEATTLEKQRVKEAMEKEKKEQLAKDMIIFSPT</sequence>
<organism evidence="2 3">
    <name type="scientific">Kingdonia uniflora</name>
    <dbReference type="NCBI Taxonomy" id="39325"/>
    <lineage>
        <taxon>Eukaryota</taxon>
        <taxon>Viridiplantae</taxon>
        <taxon>Streptophyta</taxon>
        <taxon>Embryophyta</taxon>
        <taxon>Tracheophyta</taxon>
        <taxon>Spermatophyta</taxon>
        <taxon>Magnoliopsida</taxon>
        <taxon>Ranunculales</taxon>
        <taxon>Circaeasteraceae</taxon>
        <taxon>Kingdonia</taxon>
    </lineage>
</organism>
<evidence type="ECO:0000259" key="1">
    <source>
        <dbReference type="Pfam" id="PF14111"/>
    </source>
</evidence>
<dbReference type="InterPro" id="IPR040256">
    <property type="entry name" value="At4g02000-like"/>
</dbReference>
<feature type="domain" description="DUF4283" evidence="1">
    <location>
        <begin position="383"/>
        <end position="463"/>
    </location>
</feature>